<keyword evidence="2 5" id="KW-0808">Transferase</keyword>
<name>A0ABZ1BRE7_9FIRM</name>
<reference evidence="6" key="1">
    <citation type="submission" date="2023-12" db="EMBL/GenBank/DDBJ databases">
        <title>Novel isolates from deep terrestrial aquifers shed light on the physiology and ecology of the class Limnochordia.</title>
        <authorList>
            <person name="Karnachuk O.V."/>
            <person name="Lukina A.P."/>
            <person name="Avakyan M.R."/>
            <person name="Kadnikov V."/>
            <person name="Begmatov S."/>
            <person name="Beletsky A.V."/>
            <person name="Mardanov A.V."/>
            <person name="Ravin N.V."/>
        </authorList>
    </citation>
    <scope>NUCLEOTIDE SEQUENCE [LARGE SCALE GENOMIC DNA]</scope>
    <source>
        <strain evidence="6">LN</strain>
    </source>
</reference>
<dbReference type="EMBL" id="CP141614">
    <property type="protein sequence ID" value="WRP15386.1"/>
    <property type="molecule type" value="Genomic_DNA"/>
</dbReference>
<evidence type="ECO:0000313" key="6">
    <source>
        <dbReference type="Proteomes" id="UP001333102"/>
    </source>
</evidence>
<dbReference type="EC" id="2.4.-.-" evidence="5"/>
<keyword evidence="6" id="KW-1185">Reference proteome</keyword>
<feature type="domain" description="Glycosyltransferase subfamily 4-like N-terminal" evidence="4">
    <location>
        <begin position="38"/>
        <end position="213"/>
    </location>
</feature>
<protein>
    <submittedName>
        <fullName evidence="5">Glycosyltransferase family 4 protein</fullName>
        <ecNumber evidence="5">2.4.-.-</ecNumber>
    </submittedName>
</protein>
<dbReference type="CDD" id="cd03801">
    <property type="entry name" value="GT4_PimA-like"/>
    <property type="match status" value="1"/>
</dbReference>
<evidence type="ECO:0000259" key="3">
    <source>
        <dbReference type="Pfam" id="PF00534"/>
    </source>
</evidence>
<proteinExistence type="predicted"/>
<dbReference type="SUPFAM" id="SSF53756">
    <property type="entry name" value="UDP-Glycosyltransferase/glycogen phosphorylase"/>
    <property type="match status" value="1"/>
</dbReference>
<dbReference type="PANTHER" id="PTHR12526">
    <property type="entry name" value="GLYCOSYLTRANSFERASE"/>
    <property type="match status" value="1"/>
</dbReference>
<dbReference type="InterPro" id="IPR001296">
    <property type="entry name" value="Glyco_trans_1"/>
</dbReference>
<dbReference type="Pfam" id="PF00534">
    <property type="entry name" value="Glycos_transf_1"/>
    <property type="match status" value="1"/>
</dbReference>
<dbReference type="GO" id="GO:0016757">
    <property type="term" value="F:glycosyltransferase activity"/>
    <property type="evidence" value="ECO:0007669"/>
    <property type="project" value="UniProtKB-KW"/>
</dbReference>
<evidence type="ECO:0000256" key="2">
    <source>
        <dbReference type="ARBA" id="ARBA00022679"/>
    </source>
</evidence>
<accession>A0ABZ1BRE7</accession>
<evidence type="ECO:0000259" key="4">
    <source>
        <dbReference type="Pfam" id="PF13439"/>
    </source>
</evidence>
<evidence type="ECO:0000313" key="5">
    <source>
        <dbReference type="EMBL" id="WRP15386.1"/>
    </source>
</evidence>
<dbReference type="RefSeq" id="WP_324669789.1">
    <property type="nucleotide sequence ID" value="NZ_CP141614.1"/>
</dbReference>
<evidence type="ECO:0000256" key="1">
    <source>
        <dbReference type="ARBA" id="ARBA00022676"/>
    </source>
</evidence>
<feature type="domain" description="Glycosyl transferase family 1" evidence="3">
    <location>
        <begin position="228"/>
        <end position="414"/>
    </location>
</feature>
<keyword evidence="1 5" id="KW-0328">Glycosyltransferase</keyword>
<sequence>MSPAESRPANGQTTRLSPERTELVLLSFEGPDPYSRAGGLGVRVSQLAQSLARLGYRTHLIFVGSPDRPGYEEQEGGLLRLYRWCQWISRYYPQGVYEGENEKLYDFNETVPDLVAERLAPAAVRSGRALVVLAEEWHTAHAICEVSDRLWMAGLRHHALLLWNANNTMGFDRVNWGRLGYVTTLTTVSRYMKHVMWGRGVNPLVIPNGIAPEALAPVHPRQVSALRRGLEAGGGRLLLIKVGRFDPDKRWLMAMEAVAQLKAMGRAPRLVMRGGIEPHEYEVLGRAQALGLSVMPVHAEGEMTAARLGDVLAAHPTVDVFNLKFFVPDGLLRALYRAADAVLANSGIEPFGLVGLEVMGAGGVAVTGATGEDYAVAYHNALVIETDDAREIAHGVARLQDDPGLGERLRRNGHETAARFVWPRVIEGMLDKLDFAAQLQGVRWPTARAVEAEEPGRVREAAAAAEEAL</sequence>
<dbReference type="Proteomes" id="UP001333102">
    <property type="component" value="Chromosome"/>
</dbReference>
<gene>
    <name evidence="5" type="ORF">VLY81_04265</name>
</gene>
<dbReference type="InterPro" id="IPR028098">
    <property type="entry name" value="Glyco_trans_4-like_N"/>
</dbReference>
<dbReference type="Gene3D" id="3.40.50.2000">
    <property type="entry name" value="Glycogen Phosphorylase B"/>
    <property type="match status" value="2"/>
</dbReference>
<dbReference type="PANTHER" id="PTHR12526:SF510">
    <property type="entry name" value="D-INOSITOL 3-PHOSPHATE GLYCOSYLTRANSFERASE"/>
    <property type="match status" value="1"/>
</dbReference>
<dbReference type="Pfam" id="PF13439">
    <property type="entry name" value="Glyco_transf_4"/>
    <property type="match status" value="1"/>
</dbReference>
<organism evidence="5 6">
    <name type="scientific">Geochorda subterranea</name>
    <dbReference type="NCBI Taxonomy" id="3109564"/>
    <lineage>
        <taxon>Bacteria</taxon>
        <taxon>Bacillati</taxon>
        <taxon>Bacillota</taxon>
        <taxon>Limnochordia</taxon>
        <taxon>Limnochordales</taxon>
        <taxon>Geochordaceae</taxon>
        <taxon>Geochorda</taxon>
    </lineage>
</organism>